<gene>
    <name evidence="5" type="ORF">SAMN04489717_4151</name>
</gene>
<dbReference type="Pfam" id="PF00106">
    <property type="entry name" value="adh_short"/>
    <property type="match status" value="1"/>
</dbReference>
<dbReference type="PRINTS" id="PR00080">
    <property type="entry name" value="SDRFAMILY"/>
</dbReference>
<dbReference type="OrthoDB" id="9781117at2"/>
<dbReference type="SUPFAM" id="SSF51735">
    <property type="entry name" value="NAD(P)-binding Rossmann-fold domains"/>
    <property type="match status" value="1"/>
</dbReference>
<keyword evidence="6" id="KW-1185">Reference proteome</keyword>
<dbReference type="GO" id="GO:0016491">
    <property type="term" value="F:oxidoreductase activity"/>
    <property type="evidence" value="ECO:0007669"/>
    <property type="project" value="UniProtKB-KW"/>
</dbReference>
<evidence type="ECO:0000256" key="3">
    <source>
        <dbReference type="ARBA" id="ARBA00023002"/>
    </source>
</evidence>
<dbReference type="InterPro" id="IPR002347">
    <property type="entry name" value="SDR_fam"/>
</dbReference>
<name>A0A1H1VP47_9ACTN</name>
<dbReference type="Proteomes" id="UP000198983">
    <property type="component" value="Chromosome I"/>
</dbReference>
<dbReference type="PANTHER" id="PTHR43490:SF99">
    <property type="entry name" value="SHORT-CHAIN DEHYDROGENASE_REDUCTASE"/>
    <property type="match status" value="1"/>
</dbReference>
<dbReference type="PRINTS" id="PR00081">
    <property type="entry name" value="GDHRDH"/>
</dbReference>
<evidence type="ECO:0000313" key="6">
    <source>
        <dbReference type="Proteomes" id="UP000198983"/>
    </source>
</evidence>
<keyword evidence="2" id="KW-0521">NADP</keyword>
<dbReference type="AlphaFoldDB" id="A0A1H1VP47"/>
<proteinExistence type="inferred from homology"/>
<dbReference type="RefSeq" id="WP_092655261.1">
    <property type="nucleotide sequence ID" value="NZ_LT629732.1"/>
</dbReference>
<organism evidence="5 6">
    <name type="scientific">Actinopolymorpha singaporensis</name>
    <dbReference type="NCBI Taxonomy" id="117157"/>
    <lineage>
        <taxon>Bacteria</taxon>
        <taxon>Bacillati</taxon>
        <taxon>Actinomycetota</taxon>
        <taxon>Actinomycetes</taxon>
        <taxon>Propionibacteriales</taxon>
        <taxon>Actinopolymorphaceae</taxon>
        <taxon>Actinopolymorpha</taxon>
    </lineage>
</organism>
<dbReference type="InterPro" id="IPR036291">
    <property type="entry name" value="NAD(P)-bd_dom_sf"/>
</dbReference>
<protein>
    <submittedName>
        <fullName evidence="5">NAD(P)-dependent dehydrogenase, short-chain alcohol dehydrogenase family</fullName>
    </submittedName>
</protein>
<evidence type="ECO:0000256" key="1">
    <source>
        <dbReference type="ARBA" id="ARBA00006484"/>
    </source>
</evidence>
<dbReference type="STRING" id="117157.SAMN04489717_4151"/>
<dbReference type="PANTHER" id="PTHR43490">
    <property type="entry name" value="(+)-NEOMENTHOL DEHYDROGENASE"/>
    <property type="match status" value="1"/>
</dbReference>
<dbReference type="EMBL" id="LT629732">
    <property type="protein sequence ID" value="SDS86562.1"/>
    <property type="molecule type" value="Genomic_DNA"/>
</dbReference>
<evidence type="ECO:0000313" key="5">
    <source>
        <dbReference type="EMBL" id="SDS86562.1"/>
    </source>
</evidence>
<comment type="similarity">
    <text evidence="1 4">Belongs to the short-chain dehydrogenases/reductases (SDR) family.</text>
</comment>
<keyword evidence="3" id="KW-0560">Oxidoreductase</keyword>
<evidence type="ECO:0000256" key="2">
    <source>
        <dbReference type="ARBA" id="ARBA00022857"/>
    </source>
</evidence>
<evidence type="ECO:0000256" key="4">
    <source>
        <dbReference type="RuleBase" id="RU000363"/>
    </source>
</evidence>
<dbReference type="Gene3D" id="3.40.50.720">
    <property type="entry name" value="NAD(P)-binding Rossmann-like Domain"/>
    <property type="match status" value="1"/>
</dbReference>
<sequence>MNEHSTHQKIALVTGANKGIGAAVAEQLAALGMTVLIGARNQQRGEEAAARVRAAGGDARAVTLDVTDPATIRETAKLVDDLLGHLDVLVNNAAITGSGQVSPENAVDQTPSTVDLDMVRSVFETNVFGVIAVTNAMLPLLRRSPAPRIVNLSSGVASLTIAGDPNGPLAGLPASAAYAPSKTALNALTVQYANELRKDGILVNIADPGYVDTDINNHQGYLTPAQAAAVVVRLATLGAGGPTGGFFNEDGPLPW</sequence>
<reference evidence="5 6" key="1">
    <citation type="submission" date="2016-10" db="EMBL/GenBank/DDBJ databases">
        <authorList>
            <person name="de Groot N.N."/>
        </authorList>
    </citation>
    <scope>NUCLEOTIDE SEQUENCE [LARGE SCALE GENOMIC DNA]</scope>
    <source>
        <strain evidence="5 6">DSM 22024</strain>
    </source>
</reference>
<accession>A0A1H1VP47</accession>